<dbReference type="AlphaFoldDB" id="A0ABD5RYW6"/>
<name>A0ABD5RYW6_9EURY</name>
<sequence length="90" mass="9679">VVAGDGALARKTLANVKEVEARDAPVVVVSDGSQEVEGYADRVLSLPESHDRTVPILANLQFQLLAYHVADELGRSIDKPRNLAKSVTVE</sequence>
<dbReference type="PANTHER" id="PTHR10937:SF0">
    <property type="entry name" value="GLUTAMINE--FRUCTOSE-6-PHOSPHATE TRANSAMINASE (ISOMERIZING)"/>
    <property type="match status" value="1"/>
</dbReference>
<dbReference type="PANTHER" id="PTHR10937">
    <property type="entry name" value="GLUCOSAMINE--FRUCTOSE-6-PHOSPHATE AMINOTRANSFERASE, ISOMERIZING"/>
    <property type="match status" value="1"/>
</dbReference>
<dbReference type="Gene3D" id="3.40.50.10490">
    <property type="entry name" value="Glucose-6-phosphate isomerase like protein, domain 1"/>
    <property type="match status" value="1"/>
</dbReference>
<dbReference type="CDD" id="cd05009">
    <property type="entry name" value="SIS_GlmS_GlmD_2"/>
    <property type="match status" value="1"/>
</dbReference>
<dbReference type="SUPFAM" id="SSF53697">
    <property type="entry name" value="SIS domain"/>
    <property type="match status" value="1"/>
</dbReference>
<evidence type="ECO:0000313" key="2">
    <source>
        <dbReference type="Proteomes" id="UP001596328"/>
    </source>
</evidence>
<proteinExistence type="predicted"/>
<keyword evidence="1" id="KW-0808">Transferase</keyword>
<dbReference type="InterPro" id="IPR035490">
    <property type="entry name" value="GlmS/FrlB_SIS"/>
</dbReference>
<keyword evidence="2" id="KW-1185">Reference proteome</keyword>
<accession>A0ABD5RYW6</accession>
<dbReference type="EMBL" id="JBHSWU010000200">
    <property type="protein sequence ID" value="MFC6724506.1"/>
    <property type="molecule type" value="Genomic_DNA"/>
</dbReference>
<reference evidence="1 2" key="1">
    <citation type="journal article" date="2019" name="Int. J. Syst. Evol. Microbiol.">
        <title>The Global Catalogue of Microorganisms (GCM) 10K type strain sequencing project: providing services to taxonomists for standard genome sequencing and annotation.</title>
        <authorList>
            <consortium name="The Broad Institute Genomics Platform"/>
            <consortium name="The Broad Institute Genome Sequencing Center for Infectious Disease"/>
            <person name="Wu L."/>
            <person name="Ma J."/>
        </authorList>
    </citation>
    <scope>NUCLEOTIDE SEQUENCE [LARGE SCALE GENOMIC DNA]</scope>
    <source>
        <strain evidence="1 2">NBRC 111368</strain>
    </source>
</reference>
<evidence type="ECO:0000313" key="1">
    <source>
        <dbReference type="EMBL" id="MFC6724506.1"/>
    </source>
</evidence>
<gene>
    <name evidence="1" type="ORF">ACFQE1_08990</name>
</gene>
<dbReference type="InterPro" id="IPR046348">
    <property type="entry name" value="SIS_dom_sf"/>
</dbReference>
<dbReference type="Proteomes" id="UP001596328">
    <property type="component" value="Unassembled WGS sequence"/>
</dbReference>
<protein>
    <submittedName>
        <fullName evidence="1">Glutamine--fructose-6-phosphate aminotransferase</fullName>
    </submittedName>
</protein>
<feature type="non-terminal residue" evidence="1">
    <location>
        <position position="1"/>
    </location>
</feature>
<dbReference type="GO" id="GO:0008483">
    <property type="term" value="F:transaminase activity"/>
    <property type="evidence" value="ECO:0007669"/>
    <property type="project" value="UniProtKB-KW"/>
</dbReference>
<comment type="caution">
    <text evidence="1">The sequence shown here is derived from an EMBL/GenBank/DDBJ whole genome shotgun (WGS) entry which is preliminary data.</text>
</comment>
<organism evidence="1 2">
    <name type="scientific">Halobium palmae</name>
    <dbReference type="NCBI Taxonomy" id="1776492"/>
    <lineage>
        <taxon>Archaea</taxon>
        <taxon>Methanobacteriati</taxon>
        <taxon>Methanobacteriota</taxon>
        <taxon>Stenosarchaea group</taxon>
        <taxon>Halobacteria</taxon>
        <taxon>Halobacteriales</taxon>
        <taxon>Haloferacaceae</taxon>
        <taxon>Halobium</taxon>
    </lineage>
</organism>
<keyword evidence="1" id="KW-0032">Aminotransferase</keyword>